<organism evidence="2 3">
    <name type="scientific">Methylobacter tundripaludum</name>
    <dbReference type="NCBI Taxonomy" id="173365"/>
    <lineage>
        <taxon>Bacteria</taxon>
        <taxon>Pseudomonadati</taxon>
        <taxon>Pseudomonadota</taxon>
        <taxon>Gammaproteobacteria</taxon>
        <taxon>Methylococcales</taxon>
        <taxon>Methylococcaceae</taxon>
        <taxon>Methylobacter</taxon>
    </lineage>
</organism>
<sequence>MRNIKLFESPEHRFILLNESEPGEEDGVRSNQYLIMHHNDGVLLDPGGFGVMPRVLVEMLRYVVPEQIKAIFLSHQDPDIVGGLSTWLELCHSPVYVSSIWLRFLPHYGLKDMTRFIGVPNEGMDCEPSPGFKLKIVPAHFLHSEGQVNVYDPVSKILFTGDIGAAMLPMDKNDAFVDDFADHIPYINGFHRRYMCSNKAIRCWLDTIADLDITMIAPQHGPIYRGAAVQDFLAWFSELQCGIDLMQPGGQFPLVD</sequence>
<accession>A0A2S6H3H3</accession>
<proteinExistence type="predicted"/>
<keyword evidence="3" id="KW-1185">Reference proteome</keyword>
<dbReference type="Gene3D" id="3.60.15.10">
    <property type="entry name" value="Ribonuclease Z/Hydroxyacylglutathione hydrolase-like"/>
    <property type="match status" value="1"/>
</dbReference>
<dbReference type="PANTHER" id="PTHR43041:SF1">
    <property type="entry name" value="METALLO-BETA-LACTAMASE DOMAIN-CONTAINING PROTEIN"/>
    <property type="match status" value="1"/>
</dbReference>
<evidence type="ECO:0000313" key="3">
    <source>
        <dbReference type="Proteomes" id="UP000238071"/>
    </source>
</evidence>
<dbReference type="OrthoDB" id="9768433at2"/>
<dbReference type="InterPro" id="IPR045761">
    <property type="entry name" value="ODP_dom"/>
</dbReference>
<name>A0A2S6H3H3_9GAMM</name>
<dbReference type="SUPFAM" id="SSF56281">
    <property type="entry name" value="Metallo-hydrolase/oxidoreductase"/>
    <property type="match status" value="1"/>
</dbReference>
<dbReference type="InterPro" id="IPR036866">
    <property type="entry name" value="RibonucZ/Hydroxyglut_hydro"/>
</dbReference>
<dbReference type="InterPro" id="IPR001279">
    <property type="entry name" value="Metallo-B-lactamas"/>
</dbReference>
<dbReference type="Proteomes" id="UP000238071">
    <property type="component" value="Unassembled WGS sequence"/>
</dbReference>
<protein>
    <submittedName>
        <fullName evidence="2">Metallo-beta-lactamase superfamily protein</fullName>
    </submittedName>
</protein>
<dbReference type="PANTHER" id="PTHR43041">
    <property type="entry name" value="HYDROLASE, METALLO-BETA-LACTAMASE SUPERFAMILY"/>
    <property type="match status" value="1"/>
</dbReference>
<feature type="domain" description="Metallo-beta-lactamase" evidence="1">
    <location>
        <begin position="29"/>
        <end position="220"/>
    </location>
</feature>
<dbReference type="RefSeq" id="WP_104423373.1">
    <property type="nucleotide sequence ID" value="NZ_PTIY01000005.1"/>
</dbReference>
<dbReference type="EMBL" id="PTIY01000005">
    <property type="protein sequence ID" value="PPK71987.1"/>
    <property type="molecule type" value="Genomic_DNA"/>
</dbReference>
<dbReference type="SMART" id="SM00849">
    <property type="entry name" value="Lactamase_B"/>
    <property type="match status" value="1"/>
</dbReference>
<gene>
    <name evidence="2" type="ORF">B0F88_10599</name>
</gene>
<comment type="caution">
    <text evidence="2">The sequence shown here is derived from an EMBL/GenBank/DDBJ whole genome shotgun (WGS) entry which is preliminary data.</text>
</comment>
<dbReference type="CDD" id="cd07709">
    <property type="entry name" value="flavodiiron_proteins_MBL-fold"/>
    <property type="match status" value="1"/>
</dbReference>
<evidence type="ECO:0000259" key="1">
    <source>
        <dbReference type="SMART" id="SM00849"/>
    </source>
</evidence>
<evidence type="ECO:0000313" key="2">
    <source>
        <dbReference type="EMBL" id="PPK71987.1"/>
    </source>
</evidence>
<dbReference type="Pfam" id="PF19583">
    <property type="entry name" value="ODP"/>
    <property type="match status" value="1"/>
</dbReference>
<reference evidence="2 3" key="1">
    <citation type="submission" date="2018-02" db="EMBL/GenBank/DDBJ databases">
        <title>Subsurface microbial communities from deep shales in Ohio and West Virginia, USA.</title>
        <authorList>
            <person name="Wrighton K."/>
        </authorList>
    </citation>
    <scope>NUCLEOTIDE SEQUENCE [LARGE SCALE GENOMIC DNA]</scope>
    <source>
        <strain evidence="2 3">OWC-G53F</strain>
    </source>
</reference>
<dbReference type="AlphaFoldDB" id="A0A2S6H3H3"/>